<keyword evidence="1" id="KW-1133">Transmembrane helix</keyword>
<sequence length="213" mass="23682">MSVGVPTRPGSHPPAFCFSSSCRVPRIHKAPFSTVFPHNIFPPGFFTPLPNPPIHLLPFLSRSLPPPSFQFPPSHPFSCHLPSSRLLLILSLLILSLLILPLLILFLLILFSSFLLSFSTFPYPSFCPFSSYLLLSPLPPPRQLCRIEHLFVTAQAGFWLTGKNFELAVPPDFHLQVLEGLWTGGWVGPGPQDSKHERVSYSPALEVVGFSRC</sequence>
<evidence type="ECO:0000313" key="3">
    <source>
        <dbReference type="Proteomes" id="UP000249789"/>
    </source>
</evidence>
<organism evidence="2 3">
    <name type="scientific">Aspergillus fijiensis CBS 313.89</name>
    <dbReference type="NCBI Taxonomy" id="1448319"/>
    <lineage>
        <taxon>Eukaryota</taxon>
        <taxon>Fungi</taxon>
        <taxon>Dikarya</taxon>
        <taxon>Ascomycota</taxon>
        <taxon>Pezizomycotina</taxon>
        <taxon>Eurotiomycetes</taxon>
        <taxon>Eurotiomycetidae</taxon>
        <taxon>Eurotiales</taxon>
        <taxon>Aspergillaceae</taxon>
        <taxon>Aspergillus</taxon>
    </lineage>
</organism>
<name>A0A8G1VYB5_9EURO</name>
<dbReference type="GeneID" id="63856277"/>
<protein>
    <submittedName>
        <fullName evidence="2">Uncharacterized protein</fullName>
    </submittedName>
</protein>
<dbReference type="Proteomes" id="UP000249789">
    <property type="component" value="Unassembled WGS sequence"/>
</dbReference>
<evidence type="ECO:0000256" key="1">
    <source>
        <dbReference type="SAM" id="Phobius"/>
    </source>
</evidence>
<proteinExistence type="predicted"/>
<reference evidence="2 3" key="1">
    <citation type="submission" date="2018-02" db="EMBL/GenBank/DDBJ databases">
        <title>The genomes of Aspergillus section Nigri reveals drivers in fungal speciation.</title>
        <authorList>
            <consortium name="DOE Joint Genome Institute"/>
            <person name="Vesth T.C."/>
            <person name="Nybo J."/>
            <person name="Theobald S."/>
            <person name="Brandl J."/>
            <person name="Frisvad J.C."/>
            <person name="Nielsen K.F."/>
            <person name="Lyhne E.K."/>
            <person name="Kogle M.E."/>
            <person name="Kuo A."/>
            <person name="Riley R."/>
            <person name="Clum A."/>
            <person name="Nolan M."/>
            <person name="Lipzen A."/>
            <person name="Salamov A."/>
            <person name="Henrissat B."/>
            <person name="Wiebenga A."/>
            <person name="De vries R.P."/>
            <person name="Grigoriev I.V."/>
            <person name="Mortensen U.H."/>
            <person name="Andersen M.R."/>
            <person name="Baker S.E."/>
        </authorList>
    </citation>
    <scope>NUCLEOTIDE SEQUENCE [LARGE SCALE GENOMIC DNA]</scope>
    <source>
        <strain evidence="2 3">CBS 313.89</strain>
    </source>
</reference>
<keyword evidence="3" id="KW-1185">Reference proteome</keyword>
<evidence type="ECO:0000313" key="2">
    <source>
        <dbReference type="EMBL" id="RAK77072.1"/>
    </source>
</evidence>
<keyword evidence="1" id="KW-0812">Transmembrane</keyword>
<dbReference type="RefSeq" id="XP_040801082.1">
    <property type="nucleotide sequence ID" value="XM_040938944.1"/>
</dbReference>
<keyword evidence="1" id="KW-0472">Membrane</keyword>
<accession>A0A8G1VYB5</accession>
<dbReference type="VEuPathDB" id="FungiDB:BO72DRAFT_110261"/>
<feature type="transmembrane region" description="Helical" evidence="1">
    <location>
        <begin position="86"/>
        <end position="115"/>
    </location>
</feature>
<gene>
    <name evidence="2" type="ORF">BO72DRAFT_110261</name>
</gene>
<dbReference type="EMBL" id="KZ824644">
    <property type="protein sequence ID" value="RAK77072.1"/>
    <property type="molecule type" value="Genomic_DNA"/>
</dbReference>
<dbReference type="AlphaFoldDB" id="A0A8G1VYB5"/>